<dbReference type="SMART" id="SM00354">
    <property type="entry name" value="HTH_LACI"/>
    <property type="match status" value="1"/>
</dbReference>
<dbReference type="Proteomes" id="UP001597347">
    <property type="component" value="Unassembled WGS sequence"/>
</dbReference>
<accession>A0ABW4LAJ3</accession>
<keyword evidence="2 5" id="KW-0238">DNA-binding</keyword>
<dbReference type="Pfam" id="PF13377">
    <property type="entry name" value="Peripla_BP_3"/>
    <property type="match status" value="1"/>
</dbReference>
<comment type="caution">
    <text evidence="5">The sequence shown here is derived from an EMBL/GenBank/DDBJ whole genome shotgun (WGS) entry which is preliminary data.</text>
</comment>
<dbReference type="CDD" id="cd01392">
    <property type="entry name" value="HTH_LacI"/>
    <property type="match status" value="1"/>
</dbReference>
<evidence type="ECO:0000313" key="5">
    <source>
        <dbReference type="EMBL" id="MFD1719964.1"/>
    </source>
</evidence>
<dbReference type="Gene3D" id="3.40.50.2300">
    <property type="match status" value="2"/>
</dbReference>
<dbReference type="RefSeq" id="WP_377931171.1">
    <property type="nucleotide sequence ID" value="NZ_JBHUEA010000001.1"/>
</dbReference>
<dbReference type="EMBL" id="JBHUEA010000001">
    <property type="protein sequence ID" value="MFD1719964.1"/>
    <property type="molecule type" value="Genomic_DNA"/>
</dbReference>
<evidence type="ECO:0000259" key="4">
    <source>
        <dbReference type="PROSITE" id="PS50932"/>
    </source>
</evidence>
<name>A0ABW4LAJ3_9MICO</name>
<dbReference type="PANTHER" id="PTHR30146:SF109">
    <property type="entry name" value="HTH-TYPE TRANSCRIPTIONAL REGULATOR GALS"/>
    <property type="match status" value="1"/>
</dbReference>
<gene>
    <name evidence="5" type="ORF">ACFSBI_00235</name>
</gene>
<dbReference type="GO" id="GO:0003677">
    <property type="term" value="F:DNA binding"/>
    <property type="evidence" value="ECO:0007669"/>
    <property type="project" value="UniProtKB-KW"/>
</dbReference>
<evidence type="ECO:0000256" key="3">
    <source>
        <dbReference type="ARBA" id="ARBA00023163"/>
    </source>
</evidence>
<dbReference type="PROSITE" id="PS50932">
    <property type="entry name" value="HTH_LACI_2"/>
    <property type="match status" value="1"/>
</dbReference>
<dbReference type="SUPFAM" id="SSF47413">
    <property type="entry name" value="lambda repressor-like DNA-binding domains"/>
    <property type="match status" value="1"/>
</dbReference>
<protein>
    <submittedName>
        <fullName evidence="5">LacI family DNA-binding transcriptional regulator</fullName>
    </submittedName>
</protein>
<feature type="domain" description="HTH lacI-type" evidence="4">
    <location>
        <begin position="10"/>
        <end position="64"/>
    </location>
</feature>
<dbReference type="Pfam" id="PF00356">
    <property type="entry name" value="LacI"/>
    <property type="match status" value="1"/>
</dbReference>
<dbReference type="Gene3D" id="1.10.260.40">
    <property type="entry name" value="lambda repressor-like DNA-binding domains"/>
    <property type="match status" value="1"/>
</dbReference>
<reference evidence="6" key="1">
    <citation type="journal article" date="2019" name="Int. J. Syst. Evol. Microbiol.">
        <title>The Global Catalogue of Microorganisms (GCM) 10K type strain sequencing project: providing services to taxonomists for standard genome sequencing and annotation.</title>
        <authorList>
            <consortium name="The Broad Institute Genomics Platform"/>
            <consortium name="The Broad Institute Genome Sequencing Center for Infectious Disease"/>
            <person name="Wu L."/>
            <person name="Ma J."/>
        </authorList>
    </citation>
    <scope>NUCLEOTIDE SEQUENCE [LARGE SCALE GENOMIC DNA]</scope>
    <source>
        <strain evidence="6">CGMCC 1.12471</strain>
    </source>
</reference>
<evidence type="ECO:0000256" key="2">
    <source>
        <dbReference type="ARBA" id="ARBA00023125"/>
    </source>
</evidence>
<keyword evidence="1" id="KW-0805">Transcription regulation</keyword>
<dbReference type="CDD" id="cd06267">
    <property type="entry name" value="PBP1_LacI_sugar_binding-like"/>
    <property type="match status" value="1"/>
</dbReference>
<proteinExistence type="predicted"/>
<dbReference type="InterPro" id="IPR000843">
    <property type="entry name" value="HTH_LacI"/>
</dbReference>
<dbReference type="InterPro" id="IPR046335">
    <property type="entry name" value="LacI/GalR-like_sensor"/>
</dbReference>
<keyword evidence="6" id="KW-1185">Reference proteome</keyword>
<dbReference type="SUPFAM" id="SSF53822">
    <property type="entry name" value="Periplasmic binding protein-like I"/>
    <property type="match status" value="1"/>
</dbReference>
<keyword evidence="3" id="KW-0804">Transcription</keyword>
<dbReference type="PANTHER" id="PTHR30146">
    <property type="entry name" value="LACI-RELATED TRANSCRIPTIONAL REPRESSOR"/>
    <property type="match status" value="1"/>
</dbReference>
<sequence length="340" mass="36275">MSTGGRRSRPTVADVARAAEVAPSTVSNVLHDHPNVRPEKRARVLAAIDELGYVPSFASRQLRRGGLDAVALVVPDITSPYFAGLAHAFMAEARRRGITLLIDETDGRLDQERHAARGYPELGLSGVVFLPVAIDPAELDSHRSATPMVLLGEHVRSDRFDHVAIDSRRSAREATAHLLALGRSRLAFIGLGTGPGRLRELGFEDARVAAGLTPGAATVLHVRESSRDEGAEALRRLLPRIAEVDGIVCSSDLLAIGALRELHAAGVAVPDDVAVLGWDDTPDASWTTPTLTSVAYDMAGIASRSIDALERRRDAPLAEARQILVDHRVVPRASTVAPAG</sequence>
<evidence type="ECO:0000256" key="1">
    <source>
        <dbReference type="ARBA" id="ARBA00023015"/>
    </source>
</evidence>
<evidence type="ECO:0000313" key="6">
    <source>
        <dbReference type="Proteomes" id="UP001597347"/>
    </source>
</evidence>
<organism evidence="5 6">
    <name type="scientific">Amnibacterium endophyticum</name>
    <dbReference type="NCBI Taxonomy" id="2109337"/>
    <lineage>
        <taxon>Bacteria</taxon>
        <taxon>Bacillati</taxon>
        <taxon>Actinomycetota</taxon>
        <taxon>Actinomycetes</taxon>
        <taxon>Micrococcales</taxon>
        <taxon>Microbacteriaceae</taxon>
        <taxon>Amnibacterium</taxon>
    </lineage>
</organism>
<dbReference type="InterPro" id="IPR028082">
    <property type="entry name" value="Peripla_BP_I"/>
</dbReference>
<dbReference type="InterPro" id="IPR010982">
    <property type="entry name" value="Lambda_DNA-bd_dom_sf"/>
</dbReference>